<evidence type="ECO:0000313" key="1">
    <source>
        <dbReference type="EMBL" id="KKN55691.1"/>
    </source>
</evidence>
<proteinExistence type="predicted"/>
<name>A0A0F9U2Y7_9ZZZZ</name>
<gene>
    <name evidence="1" type="ORF">LCGC14_0579930</name>
</gene>
<comment type="caution">
    <text evidence="1">The sequence shown here is derived from an EMBL/GenBank/DDBJ whole genome shotgun (WGS) entry which is preliminary data.</text>
</comment>
<reference evidence="1" key="1">
    <citation type="journal article" date="2015" name="Nature">
        <title>Complex archaea that bridge the gap between prokaryotes and eukaryotes.</title>
        <authorList>
            <person name="Spang A."/>
            <person name="Saw J.H."/>
            <person name="Jorgensen S.L."/>
            <person name="Zaremba-Niedzwiedzka K."/>
            <person name="Martijn J."/>
            <person name="Lind A.E."/>
            <person name="van Eijk R."/>
            <person name="Schleper C."/>
            <person name="Guy L."/>
            <person name="Ettema T.J."/>
        </authorList>
    </citation>
    <scope>NUCLEOTIDE SEQUENCE</scope>
</reference>
<sequence length="97" mass="11242">MPDTKTIKCPNCESTYVVNKRCGSYKCLSCNTTIINSMPKRTPDTQVCNDCDSRENRFCGQFEVYIHTDEKTHGDVRKRIKAFIDELKKEREKNASK</sequence>
<dbReference type="AlphaFoldDB" id="A0A0F9U2Y7"/>
<accession>A0A0F9U2Y7</accession>
<organism evidence="1">
    <name type="scientific">marine sediment metagenome</name>
    <dbReference type="NCBI Taxonomy" id="412755"/>
    <lineage>
        <taxon>unclassified sequences</taxon>
        <taxon>metagenomes</taxon>
        <taxon>ecological metagenomes</taxon>
    </lineage>
</organism>
<protein>
    <submittedName>
        <fullName evidence="1">Uncharacterized protein</fullName>
    </submittedName>
</protein>
<dbReference type="EMBL" id="LAZR01000875">
    <property type="protein sequence ID" value="KKN55691.1"/>
    <property type="molecule type" value="Genomic_DNA"/>
</dbReference>